<evidence type="ECO:0000313" key="1">
    <source>
        <dbReference type="EMBL" id="KAH7844089.1"/>
    </source>
</evidence>
<dbReference type="Proteomes" id="UP000828048">
    <property type="component" value="Chromosome 1"/>
</dbReference>
<evidence type="ECO:0000313" key="2">
    <source>
        <dbReference type="Proteomes" id="UP000828048"/>
    </source>
</evidence>
<name>A0ACB7XSW1_9ERIC</name>
<comment type="caution">
    <text evidence="1">The sequence shown here is derived from an EMBL/GenBank/DDBJ whole genome shotgun (WGS) entry which is preliminary data.</text>
</comment>
<dbReference type="EMBL" id="CM037151">
    <property type="protein sequence ID" value="KAH7844089.1"/>
    <property type="molecule type" value="Genomic_DNA"/>
</dbReference>
<keyword evidence="2" id="KW-1185">Reference proteome</keyword>
<reference evidence="1 2" key="1">
    <citation type="journal article" date="2021" name="Hortic Res">
        <title>High-quality reference genome and annotation aids understanding of berry development for evergreen blueberry (Vaccinium darrowii).</title>
        <authorList>
            <person name="Yu J."/>
            <person name="Hulse-Kemp A.M."/>
            <person name="Babiker E."/>
            <person name="Staton M."/>
        </authorList>
    </citation>
    <scope>NUCLEOTIDE SEQUENCE [LARGE SCALE GENOMIC DNA]</scope>
    <source>
        <strain evidence="2">cv. NJ 8807/NJ 8810</strain>
        <tissue evidence="1">Young leaf</tissue>
    </source>
</reference>
<sequence>MKRSRAQVQKKRSRKIAPTTIFSIPIYILMEILSKLPIFTICNCSPPLAAPSQPSPSLVRVDGGEPISGEPIADAGSCSDEALMFSLCLPHFGGLTVCLSFPTTLRHIDPAKEFIDYESFCKKFHIQGIRNPMNVREGQGGEREKEEGVAGDGFAGDRVASERKTRGSPTETLLRFLLHLNDKVQWTSRDVADSEPSTSPLFERFIKPFNRDPHSQGKRNFHNEKKQSADSVDPFVVASGKKGDIRIPSKALQKFKPKCDVPTKELDVLSSCNGLIFFHCTCTYDPFVICNPVINEYVILPQIRKAFYDHCGSGFGFFSGTDEYKVLRFLSPSLGRGPKVEAEINTLGTNLWRRVGEGPLYLRGYSGGCFLNGALHWIVHDTKSYF</sequence>
<proteinExistence type="predicted"/>
<protein>
    <submittedName>
        <fullName evidence="1">Uncharacterized protein</fullName>
    </submittedName>
</protein>
<organism evidence="1 2">
    <name type="scientific">Vaccinium darrowii</name>
    <dbReference type="NCBI Taxonomy" id="229202"/>
    <lineage>
        <taxon>Eukaryota</taxon>
        <taxon>Viridiplantae</taxon>
        <taxon>Streptophyta</taxon>
        <taxon>Embryophyta</taxon>
        <taxon>Tracheophyta</taxon>
        <taxon>Spermatophyta</taxon>
        <taxon>Magnoliopsida</taxon>
        <taxon>eudicotyledons</taxon>
        <taxon>Gunneridae</taxon>
        <taxon>Pentapetalae</taxon>
        <taxon>asterids</taxon>
        <taxon>Ericales</taxon>
        <taxon>Ericaceae</taxon>
        <taxon>Vaccinioideae</taxon>
        <taxon>Vaccinieae</taxon>
        <taxon>Vaccinium</taxon>
    </lineage>
</organism>
<gene>
    <name evidence="1" type="ORF">Vadar_024177</name>
</gene>
<accession>A0ACB7XSW1</accession>